<dbReference type="GO" id="GO:0003700">
    <property type="term" value="F:DNA-binding transcription factor activity"/>
    <property type="evidence" value="ECO:0007669"/>
    <property type="project" value="InterPro"/>
</dbReference>
<evidence type="ECO:0000256" key="2">
    <source>
        <dbReference type="ARBA" id="ARBA00023125"/>
    </source>
</evidence>
<dbReference type="PRINTS" id="PR00778">
    <property type="entry name" value="HTHARSR"/>
</dbReference>
<evidence type="ECO:0000259" key="4">
    <source>
        <dbReference type="PROSITE" id="PS50987"/>
    </source>
</evidence>
<dbReference type="Pfam" id="PF01022">
    <property type="entry name" value="HTH_5"/>
    <property type="match status" value="1"/>
</dbReference>
<evidence type="ECO:0000313" key="6">
    <source>
        <dbReference type="Proteomes" id="UP000321523"/>
    </source>
</evidence>
<accession>A0A512DKJ8</accession>
<dbReference type="InterPro" id="IPR001845">
    <property type="entry name" value="HTH_ArsR_DNA-bd_dom"/>
</dbReference>
<dbReference type="GO" id="GO:0003677">
    <property type="term" value="F:DNA binding"/>
    <property type="evidence" value="ECO:0007669"/>
    <property type="project" value="UniProtKB-KW"/>
</dbReference>
<dbReference type="EMBL" id="BJYZ01000003">
    <property type="protein sequence ID" value="GEO37003.1"/>
    <property type="molecule type" value="Genomic_DNA"/>
</dbReference>
<dbReference type="InterPro" id="IPR036388">
    <property type="entry name" value="WH-like_DNA-bd_sf"/>
</dbReference>
<keyword evidence="6" id="KW-1185">Reference proteome</keyword>
<dbReference type="SMART" id="SM00418">
    <property type="entry name" value="HTH_ARSR"/>
    <property type="match status" value="1"/>
</dbReference>
<dbReference type="PANTHER" id="PTHR33154:SF28">
    <property type="entry name" value="HTH-TYPE TRANSCRIPTIONAL REGULATOR YGAV-RELATED"/>
    <property type="match status" value="1"/>
</dbReference>
<proteinExistence type="predicted"/>
<evidence type="ECO:0000256" key="3">
    <source>
        <dbReference type="ARBA" id="ARBA00023163"/>
    </source>
</evidence>
<dbReference type="CDD" id="cd00090">
    <property type="entry name" value="HTH_ARSR"/>
    <property type="match status" value="1"/>
</dbReference>
<feature type="domain" description="HTH arsR-type" evidence="4">
    <location>
        <begin position="6"/>
        <end position="99"/>
    </location>
</feature>
<gene>
    <name evidence="5" type="ORF">SAE02_11510</name>
</gene>
<dbReference type="PROSITE" id="PS50987">
    <property type="entry name" value="HTH_ARSR_2"/>
    <property type="match status" value="1"/>
</dbReference>
<dbReference type="Proteomes" id="UP000321523">
    <property type="component" value="Unassembled WGS sequence"/>
</dbReference>
<organism evidence="5 6">
    <name type="scientific">Skermanella aerolata</name>
    <dbReference type="NCBI Taxonomy" id="393310"/>
    <lineage>
        <taxon>Bacteria</taxon>
        <taxon>Pseudomonadati</taxon>
        <taxon>Pseudomonadota</taxon>
        <taxon>Alphaproteobacteria</taxon>
        <taxon>Rhodospirillales</taxon>
        <taxon>Azospirillaceae</taxon>
        <taxon>Skermanella</taxon>
    </lineage>
</organism>
<evidence type="ECO:0000313" key="5">
    <source>
        <dbReference type="EMBL" id="GEO37003.1"/>
    </source>
</evidence>
<dbReference type="InterPro" id="IPR036390">
    <property type="entry name" value="WH_DNA-bd_sf"/>
</dbReference>
<dbReference type="RefSeq" id="WP_044425999.1">
    <property type="nucleotide sequence ID" value="NZ_BJYZ01000003.1"/>
</dbReference>
<keyword evidence="2" id="KW-0238">DNA-binding</keyword>
<evidence type="ECO:0000256" key="1">
    <source>
        <dbReference type="ARBA" id="ARBA00023015"/>
    </source>
</evidence>
<reference evidence="5 6" key="1">
    <citation type="submission" date="2019-07" db="EMBL/GenBank/DDBJ databases">
        <title>Whole genome shotgun sequence of Skermanella aerolata NBRC 106429.</title>
        <authorList>
            <person name="Hosoyama A."/>
            <person name="Uohara A."/>
            <person name="Ohji S."/>
            <person name="Ichikawa N."/>
        </authorList>
    </citation>
    <scope>NUCLEOTIDE SEQUENCE [LARGE SCALE GENOMIC DNA]</scope>
    <source>
        <strain evidence="5 6">NBRC 106429</strain>
    </source>
</reference>
<dbReference type="NCBIfam" id="NF033788">
    <property type="entry name" value="HTH_metalloreg"/>
    <property type="match status" value="1"/>
</dbReference>
<dbReference type="SUPFAM" id="SSF46785">
    <property type="entry name" value="Winged helix' DNA-binding domain"/>
    <property type="match status" value="1"/>
</dbReference>
<dbReference type="InterPro" id="IPR011991">
    <property type="entry name" value="ArsR-like_HTH"/>
</dbReference>
<comment type="caution">
    <text evidence="5">The sequence shown here is derived from an EMBL/GenBank/DDBJ whole genome shotgun (WGS) entry which is preliminary data.</text>
</comment>
<sequence length="119" mass="13079">MDTGNLQAKAREAGTLLKAMGNERRLLILCHLAAGEKSVGDLEIAIDLSQSALSQHLARLRRDGLVTTRRQKQTIFYSIDSTAAAMVMKALEDHWSFRREQASCFTQPSDETGTVSACP</sequence>
<dbReference type="PANTHER" id="PTHR33154">
    <property type="entry name" value="TRANSCRIPTIONAL REGULATOR, ARSR FAMILY"/>
    <property type="match status" value="1"/>
</dbReference>
<dbReference type="Gene3D" id="1.10.10.10">
    <property type="entry name" value="Winged helix-like DNA-binding domain superfamily/Winged helix DNA-binding domain"/>
    <property type="match status" value="1"/>
</dbReference>
<name>A0A512DKJ8_9PROT</name>
<dbReference type="OrthoDB" id="194599at2"/>
<keyword evidence="1" id="KW-0805">Transcription regulation</keyword>
<dbReference type="InterPro" id="IPR051081">
    <property type="entry name" value="HTH_MetalResp_TranReg"/>
</dbReference>
<protein>
    <recommendedName>
        <fullName evidence="4">HTH arsR-type domain-containing protein</fullName>
    </recommendedName>
</protein>
<keyword evidence="3" id="KW-0804">Transcription</keyword>
<dbReference type="AlphaFoldDB" id="A0A512DKJ8"/>